<comment type="caution">
    <text evidence="1">The sequence shown here is derived from an EMBL/GenBank/DDBJ whole genome shotgun (WGS) entry which is preliminary data.</text>
</comment>
<dbReference type="OrthoDB" id="10353648at2759"/>
<sequence length="232" mass="25661">MDLIKIEPNTDGEIQPTFILTEVKDEQNCFTVLKTEGLDNFQLINLECETGIYELASVCDVKGDGHQVPVPITFAPVKSDTEVGVGVCDVEWKDEVKSHDRVVQLINPVGDIPKETCSGRRDSGVNYQHEEYLIPYLHNGDGDEQLISQPDGVFEGIPLVKRDSNVVYQEEHATCDICNGSGEEPCNVPESRSSVKVDSKINSQEEYVTCDVCNGSGYLMHGLPVTKKIRPC</sequence>
<name>A0A6L2PXX9_COPFO</name>
<dbReference type="InParanoid" id="A0A6L2PXX9"/>
<protein>
    <submittedName>
        <fullName evidence="1">Uncharacterized protein</fullName>
    </submittedName>
</protein>
<dbReference type="Proteomes" id="UP000502823">
    <property type="component" value="Unassembled WGS sequence"/>
</dbReference>
<accession>A0A6L2PXX9</accession>
<organism evidence="1 2">
    <name type="scientific">Coptotermes formosanus</name>
    <name type="common">Formosan subterranean termite</name>
    <dbReference type="NCBI Taxonomy" id="36987"/>
    <lineage>
        <taxon>Eukaryota</taxon>
        <taxon>Metazoa</taxon>
        <taxon>Ecdysozoa</taxon>
        <taxon>Arthropoda</taxon>
        <taxon>Hexapoda</taxon>
        <taxon>Insecta</taxon>
        <taxon>Pterygota</taxon>
        <taxon>Neoptera</taxon>
        <taxon>Polyneoptera</taxon>
        <taxon>Dictyoptera</taxon>
        <taxon>Blattodea</taxon>
        <taxon>Blattoidea</taxon>
        <taxon>Termitoidae</taxon>
        <taxon>Rhinotermitidae</taxon>
        <taxon>Coptotermes</taxon>
    </lineage>
</organism>
<evidence type="ECO:0000313" key="1">
    <source>
        <dbReference type="EMBL" id="GFG34637.1"/>
    </source>
</evidence>
<reference evidence="2" key="1">
    <citation type="submission" date="2020-01" db="EMBL/GenBank/DDBJ databases">
        <title>Draft genome sequence of the Termite Coptotermes fromosanus.</title>
        <authorList>
            <person name="Itakura S."/>
            <person name="Yosikawa Y."/>
            <person name="Umezawa K."/>
        </authorList>
    </citation>
    <scope>NUCLEOTIDE SEQUENCE [LARGE SCALE GENOMIC DNA]</scope>
</reference>
<evidence type="ECO:0000313" key="2">
    <source>
        <dbReference type="Proteomes" id="UP000502823"/>
    </source>
</evidence>
<dbReference type="AlphaFoldDB" id="A0A6L2PXX9"/>
<gene>
    <name evidence="1" type="ORF">Cfor_03060</name>
</gene>
<dbReference type="EMBL" id="BLKM01000501">
    <property type="protein sequence ID" value="GFG34637.1"/>
    <property type="molecule type" value="Genomic_DNA"/>
</dbReference>
<proteinExistence type="predicted"/>
<keyword evidence="2" id="KW-1185">Reference proteome</keyword>